<feature type="domain" description="D-isomer specific 2-hydroxyacid dehydrogenase NAD-binding" evidence="6">
    <location>
        <begin position="107"/>
        <end position="285"/>
    </location>
</feature>
<accession>A0ABV1CGM5</accession>
<dbReference type="InterPro" id="IPR050418">
    <property type="entry name" value="D-iso_2-hydroxyacid_DH_PdxB"/>
</dbReference>
<evidence type="ECO:0000259" key="5">
    <source>
        <dbReference type="Pfam" id="PF00389"/>
    </source>
</evidence>
<organism evidence="7 8">
    <name type="scientific">Peptoniphilus hominis</name>
    <name type="common">ex Hitch et al. 2025</name>
    <dbReference type="NCBI Taxonomy" id="3133174"/>
    <lineage>
        <taxon>Bacteria</taxon>
        <taxon>Bacillati</taxon>
        <taxon>Bacillota</taxon>
        <taxon>Tissierellia</taxon>
        <taxon>Tissierellales</taxon>
        <taxon>Peptoniphilaceae</taxon>
        <taxon>Peptoniphilus</taxon>
    </lineage>
</organism>
<evidence type="ECO:0000256" key="3">
    <source>
        <dbReference type="ARBA" id="ARBA00023027"/>
    </source>
</evidence>
<reference evidence="7 8" key="1">
    <citation type="submission" date="2024-03" db="EMBL/GenBank/DDBJ databases">
        <title>Human intestinal bacterial collection.</title>
        <authorList>
            <person name="Pauvert C."/>
            <person name="Hitch T.C.A."/>
            <person name="Clavel T."/>
        </authorList>
    </citation>
    <scope>NUCLEOTIDE SEQUENCE [LARGE SCALE GENOMIC DNA]</scope>
    <source>
        <strain evidence="7 8">CLA-SR-H025</strain>
    </source>
</reference>
<dbReference type="PANTHER" id="PTHR43761">
    <property type="entry name" value="D-ISOMER SPECIFIC 2-HYDROXYACID DEHYDROGENASE FAMILY PROTEIN (AFU_ORTHOLOGUE AFUA_1G13630)"/>
    <property type="match status" value="1"/>
</dbReference>
<evidence type="ECO:0000313" key="8">
    <source>
        <dbReference type="Proteomes" id="UP001447979"/>
    </source>
</evidence>
<dbReference type="EMBL" id="JBBMFO010000014">
    <property type="protein sequence ID" value="MEQ2401095.1"/>
    <property type="molecule type" value="Genomic_DNA"/>
</dbReference>
<keyword evidence="8" id="KW-1185">Reference proteome</keyword>
<comment type="similarity">
    <text evidence="1 4">Belongs to the D-isomer specific 2-hydroxyacid dehydrogenase family.</text>
</comment>
<dbReference type="Gene3D" id="3.40.50.720">
    <property type="entry name" value="NAD(P)-binding Rossmann-like Domain"/>
    <property type="match status" value="2"/>
</dbReference>
<comment type="caution">
    <text evidence="7">The sequence shown here is derived from an EMBL/GenBank/DDBJ whole genome shotgun (WGS) entry which is preliminary data.</text>
</comment>
<keyword evidence="3" id="KW-0520">NAD</keyword>
<keyword evidence="2 4" id="KW-0560">Oxidoreductase</keyword>
<dbReference type="InterPro" id="IPR029752">
    <property type="entry name" value="D-isomer_DH_CS1"/>
</dbReference>
<dbReference type="InterPro" id="IPR036291">
    <property type="entry name" value="NAD(P)-bd_dom_sf"/>
</dbReference>
<dbReference type="PROSITE" id="PS00671">
    <property type="entry name" value="D_2_HYDROXYACID_DH_3"/>
    <property type="match status" value="1"/>
</dbReference>
<evidence type="ECO:0000313" key="7">
    <source>
        <dbReference type="EMBL" id="MEQ2401095.1"/>
    </source>
</evidence>
<dbReference type="SUPFAM" id="SSF52283">
    <property type="entry name" value="Formate/glycerate dehydrogenase catalytic domain-like"/>
    <property type="match status" value="1"/>
</dbReference>
<dbReference type="Pfam" id="PF02826">
    <property type="entry name" value="2-Hacid_dh_C"/>
    <property type="match status" value="1"/>
</dbReference>
<evidence type="ECO:0000256" key="2">
    <source>
        <dbReference type="ARBA" id="ARBA00023002"/>
    </source>
</evidence>
<proteinExistence type="inferred from homology"/>
<gene>
    <name evidence="7" type="ORF">WMO19_05685</name>
</gene>
<dbReference type="RefSeq" id="WP_349170650.1">
    <property type="nucleotide sequence ID" value="NZ_JBBMFO010000014.1"/>
</dbReference>
<evidence type="ECO:0000256" key="1">
    <source>
        <dbReference type="ARBA" id="ARBA00005854"/>
    </source>
</evidence>
<dbReference type="Pfam" id="PF00389">
    <property type="entry name" value="2-Hacid_dh"/>
    <property type="match status" value="1"/>
</dbReference>
<dbReference type="CDD" id="cd12175">
    <property type="entry name" value="2-Hacid_dh_11"/>
    <property type="match status" value="1"/>
</dbReference>
<dbReference type="SUPFAM" id="SSF51735">
    <property type="entry name" value="NAD(P)-binding Rossmann-fold domains"/>
    <property type="match status" value="1"/>
</dbReference>
<evidence type="ECO:0000256" key="4">
    <source>
        <dbReference type="RuleBase" id="RU003719"/>
    </source>
</evidence>
<dbReference type="Proteomes" id="UP001447979">
    <property type="component" value="Unassembled WGS sequence"/>
</dbReference>
<evidence type="ECO:0000259" key="6">
    <source>
        <dbReference type="Pfam" id="PF02826"/>
    </source>
</evidence>
<dbReference type="PROSITE" id="PS00670">
    <property type="entry name" value="D_2_HYDROXYACID_DH_2"/>
    <property type="match status" value="1"/>
</dbReference>
<dbReference type="PANTHER" id="PTHR43761:SF1">
    <property type="entry name" value="D-ISOMER SPECIFIC 2-HYDROXYACID DEHYDROGENASE CATALYTIC DOMAIN-CONTAINING PROTEIN-RELATED"/>
    <property type="match status" value="1"/>
</dbReference>
<dbReference type="InterPro" id="IPR029753">
    <property type="entry name" value="D-isomer_DH_CS"/>
</dbReference>
<feature type="domain" description="D-isomer specific 2-hydroxyacid dehydrogenase catalytic" evidence="5">
    <location>
        <begin position="28"/>
        <end position="317"/>
    </location>
</feature>
<dbReference type="InterPro" id="IPR006140">
    <property type="entry name" value="D-isomer_DH_NAD-bd"/>
</dbReference>
<dbReference type="InterPro" id="IPR006139">
    <property type="entry name" value="D-isomer_2_OHA_DH_cat_dom"/>
</dbReference>
<protein>
    <submittedName>
        <fullName evidence="7">2-hydroxyacid dehydrogenase</fullName>
    </submittedName>
</protein>
<dbReference type="PROSITE" id="PS00065">
    <property type="entry name" value="D_2_HYDROXYACID_DH_1"/>
    <property type="match status" value="1"/>
</dbReference>
<name>A0ABV1CGM5_9FIRM</name>
<sequence>MKYRVVLAGKYPQGTFERLKAALNRDSFDFVKVENEEEYNSMKDADILILRVFKAPRKIIDNNKNLKIIMRWGAGYDSVDVDYASKKGIIVTNTPGANAYSVAELTIMLMLAVGRKLLSHQECLKNGIWSKNTFINESYSLNNKTLGIIGAGNIGRRVAKYAQVFGAKTQYYDEYRLSRDQEKIYNLEFKNFEEIIKTSDIVTLHVPLTKNNFHLIGKDEINIMKKGAILINTSRGGLIDDMELLKAVTSGKLLGAGLDVVENEPLDKNDELLKNSNIIVTPHIGGGTADISDVIIPMISEDIINFIEGVKINHIVNKELFN</sequence>